<dbReference type="Gene3D" id="3.20.20.70">
    <property type="entry name" value="Aldolase class I"/>
    <property type="match status" value="1"/>
</dbReference>
<organism evidence="3 4">
    <name type="scientific">Roseivirga echinicomitans</name>
    <dbReference type="NCBI Taxonomy" id="296218"/>
    <lineage>
        <taxon>Bacteria</taxon>
        <taxon>Pseudomonadati</taxon>
        <taxon>Bacteroidota</taxon>
        <taxon>Cytophagia</taxon>
        <taxon>Cytophagales</taxon>
        <taxon>Roseivirgaceae</taxon>
        <taxon>Roseivirga</taxon>
    </lineage>
</organism>
<accession>A0A150XJB1</accession>
<feature type="domain" description="Glycoside-hydrolase family GH114 TIM-barrel" evidence="2">
    <location>
        <begin position="45"/>
        <end position="249"/>
    </location>
</feature>
<dbReference type="RefSeq" id="WP_068414527.1">
    <property type="nucleotide sequence ID" value="NZ_LRDB01000012.1"/>
</dbReference>
<dbReference type="EMBL" id="LRDB01000012">
    <property type="protein sequence ID" value="KYG78804.1"/>
    <property type="molecule type" value="Genomic_DNA"/>
</dbReference>
<evidence type="ECO:0000313" key="4">
    <source>
        <dbReference type="Proteomes" id="UP000075615"/>
    </source>
</evidence>
<keyword evidence="1" id="KW-0732">Signal</keyword>
<reference evidence="3 4" key="1">
    <citation type="submission" date="2016-01" db="EMBL/GenBank/DDBJ databases">
        <title>Genome sequencing of Roseivirga echinicomitans KMM 6058.</title>
        <authorList>
            <person name="Selvaratnam C."/>
            <person name="Thevarajoo S."/>
            <person name="Goh K.M."/>
            <person name="Ee R."/>
            <person name="Chan K.-G."/>
            <person name="Chong C.S."/>
        </authorList>
    </citation>
    <scope>NUCLEOTIDE SEQUENCE [LARGE SCALE GENOMIC DNA]</scope>
    <source>
        <strain evidence="3 4">KMM 6058</strain>
    </source>
</reference>
<sequence>MRLIKTLSLIMAMFSFSGLFAQKNQQSTVLICYGKVNPDQIRGYKYVILESEHYTAFDVKLIKENNENVIGYISVGEVSDGRFYYDELKESTLGKNKIWESYYLNLEDKTTLDVLISFVDKMVEKGFDGLFLDTVDTFAKWGPYPNMGDDLVNLLKRIKDKYPEIHLMQNAGLSLVPKSAKYIDSIAIESVATNYSFDNSEYRMHRWDEFYKRVEELQEIRKKYQLPVILIEYADSKKLYQKVMQQIAPLKWDYFIGSIGLQSIPKFK</sequence>
<dbReference type="Proteomes" id="UP000075615">
    <property type="component" value="Unassembled WGS sequence"/>
</dbReference>
<dbReference type="AlphaFoldDB" id="A0A150XJB1"/>
<dbReference type="InterPro" id="IPR017853">
    <property type="entry name" value="GH"/>
</dbReference>
<dbReference type="PANTHER" id="PTHR35882">
    <property type="entry name" value="PELA"/>
    <property type="match status" value="1"/>
</dbReference>
<comment type="caution">
    <text evidence="3">The sequence shown here is derived from an EMBL/GenBank/DDBJ whole genome shotgun (WGS) entry which is preliminary data.</text>
</comment>
<evidence type="ECO:0000313" key="3">
    <source>
        <dbReference type="EMBL" id="KYG78804.1"/>
    </source>
</evidence>
<dbReference type="OrthoDB" id="10730at2"/>
<dbReference type="SUPFAM" id="SSF51445">
    <property type="entry name" value="(Trans)glycosidases"/>
    <property type="match status" value="1"/>
</dbReference>
<dbReference type="PANTHER" id="PTHR35882:SF2">
    <property type="entry name" value="PELA"/>
    <property type="match status" value="1"/>
</dbReference>
<gene>
    <name evidence="3" type="ORF">AWN68_04015</name>
</gene>
<protein>
    <recommendedName>
        <fullName evidence="2">Glycoside-hydrolase family GH114 TIM-barrel domain-containing protein</fullName>
    </recommendedName>
</protein>
<dbReference type="InterPro" id="IPR004352">
    <property type="entry name" value="GH114_TIM-barrel"/>
</dbReference>
<dbReference type="STRING" id="296218.AWN68_04015"/>
<evidence type="ECO:0000256" key="1">
    <source>
        <dbReference type="SAM" id="SignalP"/>
    </source>
</evidence>
<proteinExistence type="predicted"/>
<dbReference type="Pfam" id="PF03537">
    <property type="entry name" value="Glyco_hydro_114"/>
    <property type="match status" value="1"/>
</dbReference>
<name>A0A150XJB1_9BACT</name>
<dbReference type="InterPro" id="IPR013785">
    <property type="entry name" value="Aldolase_TIM"/>
</dbReference>
<feature type="chain" id="PRO_5007574795" description="Glycoside-hydrolase family GH114 TIM-barrel domain-containing protein" evidence="1">
    <location>
        <begin position="22"/>
        <end position="268"/>
    </location>
</feature>
<feature type="signal peptide" evidence="1">
    <location>
        <begin position="1"/>
        <end position="21"/>
    </location>
</feature>
<keyword evidence="4" id="KW-1185">Reference proteome</keyword>
<evidence type="ECO:0000259" key="2">
    <source>
        <dbReference type="Pfam" id="PF03537"/>
    </source>
</evidence>